<keyword evidence="2" id="KW-0732">Signal</keyword>
<evidence type="ECO:0000313" key="3">
    <source>
        <dbReference type="EMBL" id="KAI1712550.1"/>
    </source>
</evidence>
<evidence type="ECO:0000256" key="2">
    <source>
        <dbReference type="SAM" id="SignalP"/>
    </source>
</evidence>
<protein>
    <submittedName>
        <fullName evidence="3">Uncharacterized protein</fullName>
    </submittedName>
</protein>
<feature type="compositionally biased region" description="Polar residues" evidence="1">
    <location>
        <begin position="41"/>
        <end position="54"/>
    </location>
</feature>
<dbReference type="Proteomes" id="UP001201812">
    <property type="component" value="Unassembled WGS sequence"/>
</dbReference>
<sequence length="80" mass="9063">MKIFAFILVLLMIIGFTMAGEQKSKNQHIVDAGRVKRNPIYTPTSSNKRPQGTISRVKRDPFNGSQLDQVVRYQAQKNKG</sequence>
<name>A0AAD4N2D7_9BILA</name>
<comment type="caution">
    <text evidence="3">The sequence shown here is derived from an EMBL/GenBank/DDBJ whole genome shotgun (WGS) entry which is preliminary data.</text>
</comment>
<gene>
    <name evidence="3" type="ORF">DdX_09642</name>
</gene>
<feature type="region of interest" description="Disordered" evidence="1">
    <location>
        <begin position="25"/>
        <end position="61"/>
    </location>
</feature>
<reference evidence="3" key="1">
    <citation type="submission" date="2022-01" db="EMBL/GenBank/DDBJ databases">
        <title>Genome Sequence Resource for Two Populations of Ditylenchus destructor, the Migratory Endoparasitic Phytonematode.</title>
        <authorList>
            <person name="Zhang H."/>
            <person name="Lin R."/>
            <person name="Xie B."/>
        </authorList>
    </citation>
    <scope>NUCLEOTIDE SEQUENCE</scope>
    <source>
        <strain evidence="3">BazhouSP</strain>
    </source>
</reference>
<evidence type="ECO:0000256" key="1">
    <source>
        <dbReference type="SAM" id="MobiDB-lite"/>
    </source>
</evidence>
<evidence type="ECO:0000313" key="4">
    <source>
        <dbReference type="Proteomes" id="UP001201812"/>
    </source>
</evidence>
<feature type="signal peptide" evidence="2">
    <location>
        <begin position="1"/>
        <end position="19"/>
    </location>
</feature>
<keyword evidence="4" id="KW-1185">Reference proteome</keyword>
<dbReference type="AlphaFoldDB" id="A0AAD4N2D7"/>
<organism evidence="3 4">
    <name type="scientific">Ditylenchus destructor</name>
    <dbReference type="NCBI Taxonomy" id="166010"/>
    <lineage>
        <taxon>Eukaryota</taxon>
        <taxon>Metazoa</taxon>
        <taxon>Ecdysozoa</taxon>
        <taxon>Nematoda</taxon>
        <taxon>Chromadorea</taxon>
        <taxon>Rhabditida</taxon>
        <taxon>Tylenchina</taxon>
        <taxon>Tylenchomorpha</taxon>
        <taxon>Sphaerularioidea</taxon>
        <taxon>Anguinidae</taxon>
        <taxon>Anguininae</taxon>
        <taxon>Ditylenchus</taxon>
    </lineage>
</organism>
<feature type="chain" id="PRO_5042017857" evidence="2">
    <location>
        <begin position="20"/>
        <end position="80"/>
    </location>
</feature>
<accession>A0AAD4N2D7</accession>
<dbReference type="EMBL" id="JAKKPZ010000018">
    <property type="protein sequence ID" value="KAI1712550.1"/>
    <property type="molecule type" value="Genomic_DNA"/>
</dbReference>
<proteinExistence type="predicted"/>